<feature type="domain" description="PilZ" evidence="1">
    <location>
        <begin position="39"/>
        <end position="122"/>
    </location>
</feature>
<organism evidence="2 3">
    <name type="scientific">Roseateles paludis</name>
    <dbReference type="NCBI Taxonomy" id="3145238"/>
    <lineage>
        <taxon>Bacteria</taxon>
        <taxon>Pseudomonadati</taxon>
        <taxon>Pseudomonadota</taxon>
        <taxon>Betaproteobacteria</taxon>
        <taxon>Burkholderiales</taxon>
        <taxon>Sphaerotilaceae</taxon>
        <taxon>Roseateles</taxon>
    </lineage>
</organism>
<dbReference type="Pfam" id="PF07238">
    <property type="entry name" value="PilZ"/>
    <property type="match status" value="1"/>
</dbReference>
<evidence type="ECO:0000313" key="2">
    <source>
        <dbReference type="EMBL" id="MEO3692222.1"/>
    </source>
</evidence>
<dbReference type="RefSeq" id="WP_347705046.1">
    <property type="nucleotide sequence ID" value="NZ_JBDPZD010000003.1"/>
</dbReference>
<name>A0ABV0G3B4_9BURK</name>
<gene>
    <name evidence="2" type="ORF">ABDJ85_12130</name>
</gene>
<accession>A0ABV0G3B4</accession>
<dbReference type="Proteomes" id="UP001495147">
    <property type="component" value="Unassembled WGS sequence"/>
</dbReference>
<evidence type="ECO:0000259" key="1">
    <source>
        <dbReference type="Pfam" id="PF07238"/>
    </source>
</evidence>
<comment type="caution">
    <text evidence="2">The sequence shown here is derived from an EMBL/GenBank/DDBJ whole genome shotgun (WGS) entry which is preliminary data.</text>
</comment>
<reference evidence="2 3" key="1">
    <citation type="submission" date="2024-05" db="EMBL/GenBank/DDBJ databases">
        <title>Roseateles sp. DJS-2-20 16S ribosomal RNA gene Genome sequencing and assembly.</title>
        <authorList>
            <person name="Woo H."/>
        </authorList>
    </citation>
    <scope>NUCLEOTIDE SEQUENCE [LARGE SCALE GENOMIC DNA]</scope>
    <source>
        <strain evidence="2 3">DJS-2-20</strain>
    </source>
</reference>
<dbReference type="SUPFAM" id="SSF141371">
    <property type="entry name" value="PilZ domain-like"/>
    <property type="match status" value="1"/>
</dbReference>
<dbReference type="InterPro" id="IPR009875">
    <property type="entry name" value="PilZ_domain"/>
</dbReference>
<protein>
    <submittedName>
        <fullName evidence="2">PilZ domain-containing protein</fullName>
    </submittedName>
</protein>
<dbReference type="EMBL" id="JBDPZD010000003">
    <property type="protein sequence ID" value="MEO3692222.1"/>
    <property type="molecule type" value="Genomic_DNA"/>
</dbReference>
<keyword evidence="3" id="KW-1185">Reference proteome</keyword>
<proteinExistence type="predicted"/>
<evidence type="ECO:0000313" key="3">
    <source>
        <dbReference type="Proteomes" id="UP001495147"/>
    </source>
</evidence>
<sequence length="142" mass="16092">MDTAAHQQLLEDQRRFQRVEFFLVPEEGDYLPVWVFKPRELANERGGVVVNISEGGLQVMTGAAPPLSAGQYELRLLIGEDEGEPLFKGAVRQVWQRGLSDTAQLGGFEFVEPNSLAEEFLLRQTTNVQERQWVRCVLVPIH</sequence>